<organism evidence="1 2">
    <name type="scientific">Chroococcidiopsis cubana SAG 39.79</name>
    <dbReference type="NCBI Taxonomy" id="388085"/>
    <lineage>
        <taxon>Bacteria</taxon>
        <taxon>Bacillati</taxon>
        <taxon>Cyanobacteriota</taxon>
        <taxon>Cyanophyceae</taxon>
        <taxon>Chroococcidiopsidales</taxon>
        <taxon>Chroococcidiopsidaceae</taxon>
        <taxon>Chroococcidiopsis</taxon>
    </lineage>
</organism>
<keyword evidence="2" id="KW-1185">Reference proteome</keyword>
<evidence type="ECO:0000313" key="2">
    <source>
        <dbReference type="Proteomes" id="UP000282574"/>
    </source>
</evidence>
<name>A0AB37UE60_9CYAN</name>
<dbReference type="RefSeq" id="WP_127024174.1">
    <property type="nucleotide sequence ID" value="NZ_JAVKZF010000002.1"/>
</dbReference>
<proteinExistence type="predicted"/>
<comment type="caution">
    <text evidence="1">The sequence shown here is derived from an EMBL/GenBank/DDBJ whole genome shotgun (WGS) entry which is preliminary data.</text>
</comment>
<accession>A0AB37UE60</accession>
<evidence type="ECO:0000313" key="1">
    <source>
        <dbReference type="EMBL" id="RUT08065.1"/>
    </source>
</evidence>
<reference evidence="1 2" key="1">
    <citation type="journal article" date="2019" name="Genome Biol. Evol.">
        <title>Day and night: Metabolic profiles and evolutionary relationships of six axenic non-marine cyanobacteria.</title>
        <authorList>
            <person name="Will S.E."/>
            <person name="Henke P."/>
            <person name="Boedeker C."/>
            <person name="Huang S."/>
            <person name="Brinkmann H."/>
            <person name="Rohde M."/>
            <person name="Jarek M."/>
            <person name="Friedl T."/>
            <person name="Seufert S."/>
            <person name="Schumacher M."/>
            <person name="Overmann J."/>
            <person name="Neumann-Schaal M."/>
            <person name="Petersen J."/>
        </authorList>
    </citation>
    <scope>NUCLEOTIDE SEQUENCE [LARGE SCALE GENOMIC DNA]</scope>
    <source>
        <strain evidence="1 2">SAG 39.79</strain>
    </source>
</reference>
<gene>
    <name evidence="1" type="ORF">DSM107010_48590</name>
</gene>
<sequence length="220" mass="24396">MNNFAPDNVFESLIPWFNFGENIPQPTQDADLVKHLPFVPGLKELLMLRQVHALEHATVWLLSQSGRSPYPRFSSQQTDNESLGGLSTERGFYIYGQVNKIKLQRAVLAALQRLTNGEWNLALHPRCGTNVSVGLLLGLGLVMGMHLLLPRSPIEQMLGLGVAATAAANLTPELGMLAQRHVTTAIPFNLEIVNIADVRDETGRTAHFVQVRWRELVISD</sequence>
<dbReference type="AlphaFoldDB" id="A0AB37UE60"/>
<dbReference type="Proteomes" id="UP000282574">
    <property type="component" value="Unassembled WGS sequence"/>
</dbReference>
<protein>
    <submittedName>
        <fullName evidence="1">Uncharacterized protein</fullName>
    </submittedName>
</protein>
<dbReference type="Pfam" id="PF19928">
    <property type="entry name" value="DUF6391"/>
    <property type="match status" value="1"/>
</dbReference>
<dbReference type="EMBL" id="RSCK01000056">
    <property type="protein sequence ID" value="RUT08065.1"/>
    <property type="molecule type" value="Genomic_DNA"/>
</dbReference>